<feature type="compositionally biased region" description="Basic and acidic residues" evidence="1">
    <location>
        <begin position="1"/>
        <end position="10"/>
    </location>
</feature>
<evidence type="ECO:0000256" key="1">
    <source>
        <dbReference type="SAM" id="MobiDB-lite"/>
    </source>
</evidence>
<dbReference type="RefSeq" id="YP_001497880.1">
    <property type="nucleotide sequence ID" value="NC_009898.1"/>
</dbReference>
<keyword evidence="3" id="KW-1185">Reference proteome</keyword>
<gene>
    <name evidence="2" type="primary">B684L</name>
    <name evidence="2" type="ORF">NY2A_B684L</name>
</gene>
<name>A7IXK9_PBCVN</name>
<proteinExistence type="predicted"/>
<evidence type="ECO:0000313" key="2">
    <source>
        <dbReference type="EMBL" id="ABT15083.1"/>
    </source>
</evidence>
<organismHost>
    <name type="scientific">Chlorella</name>
    <dbReference type="NCBI Taxonomy" id="3071"/>
</organismHost>
<feature type="region of interest" description="Disordered" evidence="1">
    <location>
        <begin position="1"/>
        <end position="56"/>
    </location>
</feature>
<reference evidence="2 3" key="1">
    <citation type="journal article" date="2007" name="Virology">
        <title>Sequence and annotation of the 369-kb NY-2A and the 345-kb AR158 viruses that infect Chlorella NC64A.</title>
        <authorList>
            <person name="Fitzgerald L.A."/>
            <person name="Graves M.V."/>
            <person name="Li X."/>
            <person name="Feldblyum T."/>
            <person name="Nierman W.C."/>
            <person name="Van Etten J.L."/>
        </authorList>
    </citation>
    <scope>NUCLEOTIDE SEQUENCE [LARGE SCALE GENOMIC DNA]</scope>
    <source>
        <strain evidence="2 3">NY-2A</strain>
    </source>
</reference>
<dbReference type="KEGG" id="vg:5658797"/>
<accession>A7IXK9</accession>
<dbReference type="EMBL" id="DQ491002">
    <property type="protein sequence ID" value="ABT15083.1"/>
    <property type="molecule type" value="Genomic_DNA"/>
</dbReference>
<dbReference type="GeneID" id="5658797"/>
<evidence type="ECO:0000313" key="3">
    <source>
        <dbReference type="Proteomes" id="UP000202419"/>
    </source>
</evidence>
<sequence length="181" mass="20208">MLSISKDRSKNSQAIVKIIKNKSKSAPATIPIRQSTSQPPPQPPPQSQRSVTPPSRAIGVQKKLTETSFRQYLDGFVGILPKDLPKTLGGRLRYAIDTMNQSGQIISTEYRLGGWVKFVSPDLSSVTMFNPFAKKSWTLKIPQPSNKRLRMYYFQRGTSDETAVVRALITKLENGSIKLSK</sequence>
<protein>
    <submittedName>
        <fullName evidence="2">Uncharacterized protein B684L</fullName>
    </submittedName>
</protein>
<dbReference type="OrthoDB" id="15021at10239"/>
<organism evidence="2 3">
    <name type="scientific">Paramecium bursaria Chlorella virus NY2A</name>
    <name type="common">PBCV-NY2A</name>
    <dbReference type="NCBI Taxonomy" id="46021"/>
    <lineage>
        <taxon>Viruses</taxon>
        <taxon>Varidnaviria</taxon>
        <taxon>Bamfordvirae</taxon>
        <taxon>Nucleocytoviricota</taxon>
        <taxon>Megaviricetes</taxon>
        <taxon>Algavirales</taxon>
        <taxon>Phycodnaviridae</taxon>
        <taxon>Chlorovirus</taxon>
        <taxon>Chlorovirus americanus</taxon>
    </lineage>
</organism>
<dbReference type="Proteomes" id="UP000202419">
    <property type="component" value="Segment"/>
</dbReference>